<comment type="subcellular location">
    <subcellularLocation>
        <location evidence="1">Membrane</location>
        <topology evidence="1">Single-pass type I membrane protein</topology>
    </subcellularLocation>
</comment>
<dbReference type="SUPFAM" id="SSF51069">
    <property type="entry name" value="Carbonic anhydrase"/>
    <property type="match status" value="1"/>
</dbReference>
<keyword evidence="3" id="KW-0812">Transmembrane</keyword>
<dbReference type="PANTHER" id="PTHR18952">
    <property type="entry name" value="CARBONIC ANHYDRASE"/>
    <property type="match status" value="1"/>
</dbReference>
<dbReference type="InterPro" id="IPR023561">
    <property type="entry name" value="Carbonic_anhydrase_a-class"/>
</dbReference>
<dbReference type="SMART" id="SM01057">
    <property type="entry name" value="Carb_anhydrase"/>
    <property type="match status" value="1"/>
</dbReference>
<keyword evidence="9" id="KW-1185">Reference proteome</keyword>
<dbReference type="Pfam" id="PF00194">
    <property type="entry name" value="Carb_anhydrase"/>
    <property type="match status" value="1"/>
</dbReference>
<evidence type="ECO:0000256" key="1">
    <source>
        <dbReference type="ARBA" id="ARBA00004479"/>
    </source>
</evidence>
<dbReference type="Proteomes" id="UP001652628">
    <property type="component" value="Chromosome 2R"/>
</dbReference>
<dbReference type="InterPro" id="IPR041887">
    <property type="entry name" value="Alpha_CARP_receptor-type"/>
</dbReference>
<dbReference type="PANTHER" id="PTHR18952:SF227">
    <property type="entry name" value="CARBONIC ANHYDRASE 13-RELATED"/>
    <property type="match status" value="1"/>
</dbReference>
<dbReference type="GO" id="GO:0005737">
    <property type="term" value="C:cytoplasm"/>
    <property type="evidence" value="ECO:0007669"/>
    <property type="project" value="TreeGrafter"/>
</dbReference>
<dbReference type="GO" id="GO:0008270">
    <property type="term" value="F:zinc ion binding"/>
    <property type="evidence" value="ECO:0007669"/>
    <property type="project" value="InterPro"/>
</dbReference>
<dbReference type="AlphaFoldDB" id="A0AB39Z2N6"/>
<reference evidence="10" key="1">
    <citation type="submission" date="2025-08" db="UniProtKB">
        <authorList>
            <consortium name="RefSeq"/>
        </authorList>
    </citation>
    <scope>IDENTIFICATION</scope>
</reference>
<dbReference type="PROSITE" id="PS51144">
    <property type="entry name" value="ALPHA_CA_2"/>
    <property type="match status" value="1"/>
</dbReference>
<keyword evidence="4" id="KW-0677">Repeat</keyword>
<comment type="similarity">
    <text evidence="2">Belongs to the alpha-carbonic anhydrase family.</text>
</comment>
<keyword evidence="5" id="KW-0472">Membrane</keyword>
<proteinExistence type="inferred from homology"/>
<keyword evidence="5" id="KW-1133">Transmembrane helix</keyword>
<protein>
    <submittedName>
        <fullName evidence="10">Carbonic anhydrase 1</fullName>
    </submittedName>
</protein>
<dbReference type="Gene3D" id="3.10.200.10">
    <property type="entry name" value="Alpha carbonic anhydrase"/>
    <property type="match status" value="1"/>
</dbReference>
<name>A0AB39Z2N6_DROSZ</name>
<dbReference type="InterPro" id="IPR001148">
    <property type="entry name" value="CA_dom"/>
</dbReference>
<feature type="region of interest" description="Disordered" evidence="7">
    <location>
        <begin position="55"/>
        <end position="81"/>
    </location>
</feature>
<feature type="domain" description="Alpha-carbonic anhydrase" evidence="8">
    <location>
        <begin position="88"/>
        <end position="334"/>
    </location>
</feature>
<dbReference type="InterPro" id="IPR036398">
    <property type="entry name" value="CA_dom_sf"/>
</dbReference>
<evidence type="ECO:0000256" key="6">
    <source>
        <dbReference type="ARBA" id="ARBA00023180"/>
    </source>
</evidence>
<dbReference type="GeneID" id="108008187"/>
<organism evidence="9 10">
    <name type="scientific">Drosophila suzukii</name>
    <name type="common">Spotted-wing drosophila fruit fly</name>
    <dbReference type="NCBI Taxonomy" id="28584"/>
    <lineage>
        <taxon>Eukaryota</taxon>
        <taxon>Metazoa</taxon>
        <taxon>Ecdysozoa</taxon>
        <taxon>Arthropoda</taxon>
        <taxon>Hexapoda</taxon>
        <taxon>Insecta</taxon>
        <taxon>Pterygota</taxon>
        <taxon>Neoptera</taxon>
        <taxon>Endopterygota</taxon>
        <taxon>Diptera</taxon>
        <taxon>Brachycera</taxon>
        <taxon>Muscomorpha</taxon>
        <taxon>Ephydroidea</taxon>
        <taxon>Drosophilidae</taxon>
        <taxon>Drosophila</taxon>
        <taxon>Sophophora</taxon>
    </lineage>
</organism>
<evidence type="ECO:0000256" key="5">
    <source>
        <dbReference type="ARBA" id="ARBA00022989"/>
    </source>
</evidence>
<sequence length="341" mass="38686">MNGCLSCGLLKYLWCWLEDLSCRLQDSNLLKLIMAFSVALLVLVNVHTGFTMANSCPRESEEESEDVGEDHPSESSSDLNCTLRGSPENYNYGWDRGPHTWNAPGNNQSPINIERNCVDLNYFDTPLIWSHYNDLPLGIRLENNGHTLILRAAFPGQTPSIDGGDLLGRFDFREISFRWSWTNSSGSEHTVDHHHSPLEMQCLHTDAEGNGCCSSQGILMISYMFDFSDDNPFLDVLVQHLPAVQQAGQVVEVPPFPLSYLMPAFYDKFYSYNGSLTEPPCHRGAEWLMHPVSLAISERQLNEFRQLKDKSGARITRNARPVQPLEDRTVHLNRYRTGFQE</sequence>
<keyword evidence="6" id="KW-0325">Glycoprotein</keyword>
<evidence type="ECO:0000256" key="4">
    <source>
        <dbReference type="ARBA" id="ARBA00022737"/>
    </source>
</evidence>
<evidence type="ECO:0000256" key="2">
    <source>
        <dbReference type="ARBA" id="ARBA00010718"/>
    </source>
</evidence>
<evidence type="ECO:0000259" key="8">
    <source>
        <dbReference type="PROSITE" id="PS51144"/>
    </source>
</evidence>
<evidence type="ECO:0000256" key="7">
    <source>
        <dbReference type="SAM" id="MobiDB-lite"/>
    </source>
</evidence>
<evidence type="ECO:0000313" key="10">
    <source>
        <dbReference type="RefSeq" id="XP_016927468.3"/>
    </source>
</evidence>
<evidence type="ECO:0000313" key="9">
    <source>
        <dbReference type="Proteomes" id="UP001652628"/>
    </source>
</evidence>
<gene>
    <name evidence="10" type="primary">CAH15</name>
</gene>
<dbReference type="CDD" id="cd03122">
    <property type="entry name" value="alpha_CARP_receptor_like"/>
    <property type="match status" value="1"/>
</dbReference>
<dbReference type="GO" id="GO:0004089">
    <property type="term" value="F:carbonate dehydratase activity"/>
    <property type="evidence" value="ECO:0007669"/>
    <property type="project" value="InterPro"/>
</dbReference>
<evidence type="ECO:0000256" key="3">
    <source>
        <dbReference type="ARBA" id="ARBA00022692"/>
    </source>
</evidence>
<dbReference type="RefSeq" id="XP_016927468.3">
    <property type="nucleotide sequence ID" value="XM_017071979.3"/>
</dbReference>
<accession>A0AB39Z2N6</accession>